<evidence type="ECO:0000313" key="11">
    <source>
        <dbReference type="Proteomes" id="UP000694569"/>
    </source>
</evidence>
<feature type="domain" description="B box-type" evidence="9">
    <location>
        <begin position="118"/>
        <end position="160"/>
    </location>
</feature>
<proteinExistence type="predicted"/>
<dbReference type="Gene3D" id="3.30.40.10">
    <property type="entry name" value="Zinc/RING finger domain, C3HC4 (zinc finger)"/>
    <property type="match status" value="1"/>
</dbReference>
<keyword evidence="7" id="KW-0812">Transmembrane</keyword>
<dbReference type="Ensembl" id="ENSLLET00000040631.1">
    <property type="protein sequence ID" value="ENSLLEP00000039075.1"/>
    <property type="gene ID" value="ENSLLEG00000024810.1"/>
</dbReference>
<dbReference type="InterPro" id="IPR050143">
    <property type="entry name" value="TRIM/RBCC"/>
</dbReference>
<feature type="compositionally biased region" description="Low complexity" evidence="6">
    <location>
        <begin position="1"/>
        <end position="15"/>
    </location>
</feature>
<dbReference type="SUPFAM" id="SSF57850">
    <property type="entry name" value="RING/U-box"/>
    <property type="match status" value="1"/>
</dbReference>
<dbReference type="SMART" id="SM00184">
    <property type="entry name" value="RING"/>
    <property type="match status" value="1"/>
</dbReference>
<dbReference type="PANTHER" id="PTHR24103">
    <property type="entry name" value="E3 UBIQUITIN-PROTEIN LIGASE TRIM"/>
    <property type="match status" value="1"/>
</dbReference>
<accession>A0A8C5QJ86</accession>
<protein>
    <submittedName>
        <fullName evidence="10">Uncharacterized protein</fullName>
    </submittedName>
</protein>
<keyword evidence="3" id="KW-0862">Zinc</keyword>
<evidence type="ECO:0000256" key="7">
    <source>
        <dbReference type="SAM" id="Phobius"/>
    </source>
</evidence>
<evidence type="ECO:0000256" key="5">
    <source>
        <dbReference type="SAM" id="Coils"/>
    </source>
</evidence>
<feature type="domain" description="RING-type" evidence="8">
    <location>
        <begin position="38"/>
        <end position="86"/>
    </location>
</feature>
<keyword evidence="7" id="KW-1133">Transmembrane helix</keyword>
<dbReference type="Pfam" id="PF00643">
    <property type="entry name" value="zf-B_box"/>
    <property type="match status" value="1"/>
</dbReference>
<keyword evidence="11" id="KW-1185">Reference proteome</keyword>
<feature type="region of interest" description="Disordered" evidence="6">
    <location>
        <begin position="1"/>
        <end position="25"/>
    </location>
</feature>
<evidence type="ECO:0000259" key="8">
    <source>
        <dbReference type="PROSITE" id="PS50089"/>
    </source>
</evidence>
<dbReference type="InterPro" id="IPR027370">
    <property type="entry name" value="Znf-RING_euk"/>
</dbReference>
<dbReference type="GO" id="GO:0008270">
    <property type="term" value="F:zinc ion binding"/>
    <property type="evidence" value="ECO:0007669"/>
    <property type="project" value="UniProtKB-KW"/>
</dbReference>
<dbReference type="OrthoDB" id="654191at2759"/>
<sequence>MEGSSADSSSRGYSDQPSTSHCNPEVSYEDMMEKDLMCPVCCGLYREPKALSCAHNLCRTCLEGVIWANSINMPDESPDTIKCPVCWEETPRTGPNAPRDNHLLTATVDKYITINNAPKQPTCPVHREQPLNIYCSTDQKLICGACGTSDEHENHEVSSLDNGVIQEKRLLLEWLFGFERAQLSLSQLESHKEKALQEISKDSDEVKSYFENLQFVLEQKKNEILSEWESKKEALKQEYDPEIKRQKAKVDEQREGVNVAKDLGEVSNPIDFLQEMQKFWGKFSLLQEEPLPSFSSVTSMQKIDTRAWDDTKLADMGNLTWPPKHPTKRQEIHWNISCWIWALSAVLIIFAMMMTALFFLSSNDFHPTYNDSGFLVVVYSPSSAEREAGRLSFYFTIEELTDMAESCLVYITDILETLAEFTSYFTCMKGPEEKQLLLGMEEKKASLHPTEKPTNKPIIKEEPSKRLQELEKIRFTDNRLIVHQYVRAVSSYVSHAMGKVARKITEYWRLVLKELHRTSGRCKIYTARMMERMVDFLNIRNQ</sequence>
<dbReference type="InterPro" id="IPR001841">
    <property type="entry name" value="Znf_RING"/>
</dbReference>
<dbReference type="SUPFAM" id="SSF57845">
    <property type="entry name" value="B-box zinc-binding domain"/>
    <property type="match status" value="1"/>
</dbReference>
<dbReference type="PROSITE" id="PS50119">
    <property type="entry name" value="ZF_BBOX"/>
    <property type="match status" value="1"/>
</dbReference>
<dbReference type="InterPro" id="IPR017907">
    <property type="entry name" value="Znf_RING_CS"/>
</dbReference>
<organism evidence="10 11">
    <name type="scientific">Leptobrachium leishanense</name>
    <name type="common">Leishan spiny toad</name>
    <dbReference type="NCBI Taxonomy" id="445787"/>
    <lineage>
        <taxon>Eukaryota</taxon>
        <taxon>Metazoa</taxon>
        <taxon>Chordata</taxon>
        <taxon>Craniata</taxon>
        <taxon>Vertebrata</taxon>
        <taxon>Euteleostomi</taxon>
        <taxon>Amphibia</taxon>
        <taxon>Batrachia</taxon>
        <taxon>Anura</taxon>
        <taxon>Pelobatoidea</taxon>
        <taxon>Megophryidae</taxon>
        <taxon>Leptobrachium</taxon>
    </lineage>
</organism>
<dbReference type="Gene3D" id="3.30.160.60">
    <property type="entry name" value="Classic Zinc Finger"/>
    <property type="match status" value="1"/>
</dbReference>
<feature type="transmembrane region" description="Helical" evidence="7">
    <location>
        <begin position="339"/>
        <end position="360"/>
    </location>
</feature>
<feature type="coiled-coil region" evidence="5">
    <location>
        <begin position="178"/>
        <end position="238"/>
    </location>
</feature>
<name>A0A8C5QJ86_9ANUR</name>
<keyword evidence="5" id="KW-0175">Coiled coil</keyword>
<dbReference type="Proteomes" id="UP000694569">
    <property type="component" value="Unplaced"/>
</dbReference>
<dbReference type="Pfam" id="PF13445">
    <property type="entry name" value="zf-RING_UBOX"/>
    <property type="match status" value="1"/>
</dbReference>
<dbReference type="SMART" id="SM00336">
    <property type="entry name" value="BBOX"/>
    <property type="match status" value="1"/>
</dbReference>
<dbReference type="GeneTree" id="ENSGT00940000159715"/>
<keyword evidence="7" id="KW-0472">Membrane</keyword>
<evidence type="ECO:0000256" key="1">
    <source>
        <dbReference type="ARBA" id="ARBA00022723"/>
    </source>
</evidence>
<dbReference type="InterPro" id="IPR013083">
    <property type="entry name" value="Znf_RING/FYVE/PHD"/>
</dbReference>
<evidence type="ECO:0000256" key="6">
    <source>
        <dbReference type="SAM" id="MobiDB-lite"/>
    </source>
</evidence>
<reference evidence="10" key="2">
    <citation type="submission" date="2025-09" db="UniProtKB">
        <authorList>
            <consortium name="Ensembl"/>
        </authorList>
    </citation>
    <scope>IDENTIFICATION</scope>
</reference>
<reference evidence="10" key="1">
    <citation type="submission" date="2025-08" db="UniProtKB">
        <authorList>
            <consortium name="Ensembl"/>
        </authorList>
    </citation>
    <scope>IDENTIFICATION</scope>
</reference>
<keyword evidence="2 4" id="KW-0863">Zinc-finger</keyword>
<evidence type="ECO:0000256" key="2">
    <source>
        <dbReference type="ARBA" id="ARBA00022771"/>
    </source>
</evidence>
<evidence type="ECO:0000256" key="4">
    <source>
        <dbReference type="PROSITE-ProRule" id="PRU00024"/>
    </source>
</evidence>
<dbReference type="PROSITE" id="PS00518">
    <property type="entry name" value="ZF_RING_1"/>
    <property type="match status" value="1"/>
</dbReference>
<evidence type="ECO:0000313" key="10">
    <source>
        <dbReference type="Ensembl" id="ENSLLEP00000039075.1"/>
    </source>
</evidence>
<dbReference type="InterPro" id="IPR000315">
    <property type="entry name" value="Znf_B-box"/>
</dbReference>
<keyword evidence="1" id="KW-0479">Metal-binding</keyword>
<evidence type="ECO:0000259" key="9">
    <source>
        <dbReference type="PROSITE" id="PS50119"/>
    </source>
</evidence>
<dbReference type="PROSITE" id="PS50089">
    <property type="entry name" value="ZF_RING_2"/>
    <property type="match status" value="1"/>
</dbReference>
<dbReference type="AlphaFoldDB" id="A0A8C5QJ86"/>
<evidence type="ECO:0000256" key="3">
    <source>
        <dbReference type="ARBA" id="ARBA00022833"/>
    </source>
</evidence>